<name>A0A4V2X9U4_9BACT</name>
<sequence length="155" mass="17497">MKTLLITLLSWFSTLSVGIAQEMTPVLWSYTVERNAGNDTITVRMDASIAPMWYLYAEKEDKDSLSVGLHVKITQTENCMAVGVPDFSNTKLYHSSGLDESYVVMQDRGSIRQRFVKTKATGRAQLSIDYMAMSEDVQRQQGVVVKKSEKIDVEF</sequence>
<feature type="signal peptide" evidence="1">
    <location>
        <begin position="1"/>
        <end position="20"/>
    </location>
</feature>
<feature type="chain" id="PRO_5020243814" evidence="1">
    <location>
        <begin position="21"/>
        <end position="155"/>
    </location>
</feature>
<dbReference type="Proteomes" id="UP000295706">
    <property type="component" value="Unassembled WGS sequence"/>
</dbReference>
<reference evidence="2 3" key="1">
    <citation type="submission" date="2019-02" db="EMBL/GenBank/DDBJ databases">
        <title>Arundinibacter roseus gen. nov., sp. nov., a new member of the family Cytophagaceae.</title>
        <authorList>
            <person name="Szuroczki S."/>
            <person name="Khayer B."/>
            <person name="Sproer C."/>
            <person name="Toumi M."/>
            <person name="Szabo A."/>
            <person name="Felfoldi T."/>
            <person name="Schumann P."/>
            <person name="Toth E."/>
        </authorList>
    </citation>
    <scope>NUCLEOTIDE SEQUENCE [LARGE SCALE GENOMIC DNA]</scope>
    <source>
        <strain evidence="2 3">DMA-k-7a</strain>
    </source>
</reference>
<evidence type="ECO:0000313" key="3">
    <source>
        <dbReference type="Proteomes" id="UP000295706"/>
    </source>
</evidence>
<keyword evidence="3" id="KW-1185">Reference proteome</keyword>
<evidence type="ECO:0000256" key="1">
    <source>
        <dbReference type="SAM" id="SignalP"/>
    </source>
</evidence>
<proteinExistence type="predicted"/>
<dbReference type="EMBL" id="SMJU01000006">
    <property type="protein sequence ID" value="TDB65125.1"/>
    <property type="molecule type" value="Genomic_DNA"/>
</dbReference>
<dbReference type="OrthoDB" id="767251at2"/>
<dbReference type="AlphaFoldDB" id="A0A4V2X9U4"/>
<evidence type="ECO:0000313" key="2">
    <source>
        <dbReference type="EMBL" id="TDB65125.1"/>
    </source>
</evidence>
<protein>
    <submittedName>
        <fullName evidence="2">Uncharacterized protein</fullName>
    </submittedName>
</protein>
<accession>A0A4V2X9U4</accession>
<gene>
    <name evidence="2" type="ORF">EZE20_10455</name>
</gene>
<comment type="caution">
    <text evidence="2">The sequence shown here is derived from an EMBL/GenBank/DDBJ whole genome shotgun (WGS) entry which is preliminary data.</text>
</comment>
<dbReference type="RefSeq" id="WP_132117289.1">
    <property type="nucleotide sequence ID" value="NZ_SMJU01000006.1"/>
</dbReference>
<organism evidence="2 3">
    <name type="scientific">Arundinibacter roseus</name>
    <dbReference type="NCBI Taxonomy" id="2070510"/>
    <lineage>
        <taxon>Bacteria</taxon>
        <taxon>Pseudomonadati</taxon>
        <taxon>Bacteroidota</taxon>
        <taxon>Cytophagia</taxon>
        <taxon>Cytophagales</taxon>
        <taxon>Spirosomataceae</taxon>
        <taxon>Arundinibacter</taxon>
    </lineage>
</organism>
<keyword evidence="1" id="KW-0732">Signal</keyword>